<accession>A0A1F4PNW6</accession>
<keyword evidence="1" id="KW-1133">Transmembrane helix</keyword>
<dbReference type="InterPro" id="IPR045275">
    <property type="entry name" value="MscS_archaea/bacteria_type"/>
</dbReference>
<organism evidence="2 3">
    <name type="scientific">candidate division Kazan bacterium RIFCSPLOWO2_01_FULL_48_13</name>
    <dbReference type="NCBI Taxonomy" id="1798539"/>
    <lineage>
        <taxon>Bacteria</taxon>
        <taxon>Bacteria division Kazan-3B-28</taxon>
    </lineage>
</organism>
<keyword evidence="1" id="KW-0472">Membrane</keyword>
<gene>
    <name evidence="2" type="ORF">A2994_02020</name>
</gene>
<reference evidence="2 3" key="1">
    <citation type="journal article" date="2016" name="Nat. Commun.">
        <title>Thousands of microbial genomes shed light on interconnected biogeochemical processes in an aquifer system.</title>
        <authorList>
            <person name="Anantharaman K."/>
            <person name="Brown C.T."/>
            <person name="Hug L.A."/>
            <person name="Sharon I."/>
            <person name="Castelle C.J."/>
            <person name="Probst A.J."/>
            <person name="Thomas B.C."/>
            <person name="Singh A."/>
            <person name="Wilkins M.J."/>
            <person name="Karaoz U."/>
            <person name="Brodie E.L."/>
            <person name="Williams K.H."/>
            <person name="Hubbard S.S."/>
            <person name="Banfield J.F."/>
        </authorList>
    </citation>
    <scope>NUCLEOTIDE SEQUENCE [LARGE SCALE GENOMIC DNA]</scope>
</reference>
<evidence type="ECO:0000256" key="1">
    <source>
        <dbReference type="SAM" id="Phobius"/>
    </source>
</evidence>
<dbReference type="AlphaFoldDB" id="A0A1F4PNW6"/>
<dbReference type="Gene3D" id="1.10.287.1260">
    <property type="match status" value="2"/>
</dbReference>
<feature type="transmembrane region" description="Helical" evidence="1">
    <location>
        <begin position="159"/>
        <end position="182"/>
    </location>
</feature>
<dbReference type="Pfam" id="PF05552">
    <property type="entry name" value="MS_channel_1st_1"/>
    <property type="match status" value="2"/>
</dbReference>
<keyword evidence="1" id="KW-0812">Transmembrane</keyword>
<feature type="transmembrane region" description="Helical" evidence="1">
    <location>
        <begin position="90"/>
        <end position="110"/>
    </location>
</feature>
<dbReference type="PANTHER" id="PTHR30221">
    <property type="entry name" value="SMALL-CONDUCTANCE MECHANOSENSITIVE CHANNEL"/>
    <property type="match status" value="1"/>
</dbReference>
<dbReference type="Proteomes" id="UP000179010">
    <property type="component" value="Unassembled WGS sequence"/>
</dbReference>
<sequence>MQNNLLNEWGQAVLNPLQDIWYRFLIFLPNLVGALLIILIGWIVAAGLDRLVTQILKQLKLDHALNKVGAKTFFKKSGVDFEASDFVGGLVRWTILLVAFLAAADVLGLTKITDFLNAILSYIPNIFVAVAILLIGMLAANFFAHVVRGAVGAARIKMAHFLAAVTRWTIWIFAIFAALSQLGIAEVVINNLILAIFFMIALAGGLAFGLGGQKAASDTLEDMRKEMKHRD</sequence>
<dbReference type="PANTHER" id="PTHR30221:SF1">
    <property type="entry name" value="SMALL-CONDUCTANCE MECHANOSENSITIVE CHANNEL"/>
    <property type="match status" value="1"/>
</dbReference>
<dbReference type="STRING" id="1798539.A2994_02020"/>
<name>A0A1F4PNW6_UNCK3</name>
<feature type="transmembrane region" description="Helical" evidence="1">
    <location>
        <begin position="20"/>
        <end position="48"/>
    </location>
</feature>
<comment type="caution">
    <text evidence="2">The sequence shown here is derived from an EMBL/GenBank/DDBJ whole genome shotgun (WGS) entry which is preliminary data.</text>
</comment>
<evidence type="ECO:0000313" key="2">
    <source>
        <dbReference type="EMBL" id="OGB85381.1"/>
    </source>
</evidence>
<feature type="transmembrane region" description="Helical" evidence="1">
    <location>
        <begin position="188"/>
        <end position="210"/>
    </location>
</feature>
<dbReference type="GO" id="GO:0008381">
    <property type="term" value="F:mechanosensitive monoatomic ion channel activity"/>
    <property type="evidence" value="ECO:0007669"/>
    <property type="project" value="InterPro"/>
</dbReference>
<evidence type="ECO:0008006" key="4">
    <source>
        <dbReference type="Google" id="ProtNLM"/>
    </source>
</evidence>
<dbReference type="EMBL" id="METE01000004">
    <property type="protein sequence ID" value="OGB85381.1"/>
    <property type="molecule type" value="Genomic_DNA"/>
</dbReference>
<proteinExistence type="predicted"/>
<evidence type="ECO:0000313" key="3">
    <source>
        <dbReference type="Proteomes" id="UP000179010"/>
    </source>
</evidence>
<feature type="transmembrane region" description="Helical" evidence="1">
    <location>
        <begin position="122"/>
        <end position="147"/>
    </location>
</feature>
<dbReference type="InterPro" id="IPR008910">
    <property type="entry name" value="MSC_TM_helix"/>
</dbReference>
<protein>
    <recommendedName>
        <fullName evidence="4">Small-conductance mechanosensitive ion channel</fullName>
    </recommendedName>
</protein>